<dbReference type="AlphaFoldDB" id="A0A9X2IQT2"/>
<evidence type="ECO:0000313" key="12">
    <source>
        <dbReference type="Proteomes" id="UP001139179"/>
    </source>
</evidence>
<protein>
    <submittedName>
        <fullName evidence="11">Methyl-accepting chemotaxis protein</fullName>
    </submittedName>
</protein>
<dbReference type="Gene3D" id="1.10.287.950">
    <property type="entry name" value="Methyl-accepting chemotaxis protein"/>
    <property type="match status" value="1"/>
</dbReference>
<dbReference type="PANTHER" id="PTHR32089:SF112">
    <property type="entry name" value="LYSOZYME-LIKE PROTEIN-RELATED"/>
    <property type="match status" value="1"/>
</dbReference>
<accession>A0A9X2IQT2</accession>
<evidence type="ECO:0000259" key="10">
    <source>
        <dbReference type="PROSITE" id="PS50885"/>
    </source>
</evidence>
<keyword evidence="3 8" id="KW-0472">Membrane</keyword>
<comment type="similarity">
    <text evidence="5">Belongs to the methyl-accepting chemotaxis (MCP) protein family.</text>
</comment>
<dbReference type="RefSeq" id="WP_251224469.1">
    <property type="nucleotide sequence ID" value="NZ_JAMBOL010000021.1"/>
</dbReference>
<evidence type="ECO:0000256" key="1">
    <source>
        <dbReference type="ARBA" id="ARBA00004236"/>
    </source>
</evidence>
<feature type="coiled-coil region" evidence="7">
    <location>
        <begin position="516"/>
        <end position="543"/>
    </location>
</feature>
<evidence type="ECO:0000256" key="3">
    <source>
        <dbReference type="ARBA" id="ARBA00023136"/>
    </source>
</evidence>
<evidence type="ECO:0000256" key="4">
    <source>
        <dbReference type="ARBA" id="ARBA00023224"/>
    </source>
</evidence>
<feature type="domain" description="Methyl-accepting transducer" evidence="9">
    <location>
        <begin position="273"/>
        <end position="509"/>
    </location>
</feature>
<dbReference type="SUPFAM" id="SSF58104">
    <property type="entry name" value="Methyl-accepting chemotaxis protein (MCP) signaling domain"/>
    <property type="match status" value="1"/>
</dbReference>
<comment type="caution">
    <text evidence="11">The sequence shown here is derived from an EMBL/GenBank/DDBJ whole genome shotgun (WGS) entry which is preliminary data.</text>
</comment>
<dbReference type="Gene3D" id="6.10.340.10">
    <property type="match status" value="1"/>
</dbReference>
<gene>
    <name evidence="11" type="ORF">M3202_17005</name>
</gene>
<dbReference type="CDD" id="cd06225">
    <property type="entry name" value="HAMP"/>
    <property type="match status" value="1"/>
</dbReference>
<dbReference type="SMART" id="SM00304">
    <property type="entry name" value="HAMP"/>
    <property type="match status" value="2"/>
</dbReference>
<dbReference type="Pfam" id="PF00015">
    <property type="entry name" value="MCPsignal"/>
    <property type="match status" value="1"/>
</dbReference>
<comment type="subcellular location">
    <subcellularLocation>
        <location evidence="1">Cell membrane</location>
    </subcellularLocation>
</comment>
<dbReference type="PANTHER" id="PTHR32089">
    <property type="entry name" value="METHYL-ACCEPTING CHEMOTAXIS PROTEIN MCPB"/>
    <property type="match status" value="1"/>
</dbReference>
<dbReference type="InterPro" id="IPR003660">
    <property type="entry name" value="HAMP_dom"/>
</dbReference>
<dbReference type="PROSITE" id="PS50111">
    <property type="entry name" value="CHEMOTAXIS_TRANSDUC_2"/>
    <property type="match status" value="1"/>
</dbReference>
<evidence type="ECO:0000256" key="8">
    <source>
        <dbReference type="SAM" id="Phobius"/>
    </source>
</evidence>
<feature type="domain" description="HAMP" evidence="10">
    <location>
        <begin position="201"/>
        <end position="254"/>
    </location>
</feature>
<evidence type="ECO:0000256" key="7">
    <source>
        <dbReference type="SAM" id="Coils"/>
    </source>
</evidence>
<organism evidence="11 12">
    <name type="scientific">Halalkalibacter oceani</name>
    <dbReference type="NCBI Taxonomy" id="1653776"/>
    <lineage>
        <taxon>Bacteria</taxon>
        <taxon>Bacillati</taxon>
        <taxon>Bacillota</taxon>
        <taxon>Bacilli</taxon>
        <taxon>Bacillales</taxon>
        <taxon>Bacillaceae</taxon>
        <taxon>Halalkalibacter</taxon>
    </lineage>
</organism>
<dbReference type="PROSITE" id="PS50885">
    <property type="entry name" value="HAMP"/>
    <property type="match status" value="1"/>
</dbReference>
<evidence type="ECO:0000256" key="6">
    <source>
        <dbReference type="PROSITE-ProRule" id="PRU00284"/>
    </source>
</evidence>
<feature type="transmembrane region" description="Helical" evidence="8">
    <location>
        <begin position="182"/>
        <end position="204"/>
    </location>
</feature>
<sequence length="559" mass="60327">MKSIKSKIVLGFSIIICILLSFSAYSIYSIQQTTESIEQLRSEKVPVVIMRERLALNIAERLALSNNYVLAGRDETLQQFEELTTESKALENWLAENTNDDEINELIIQSDVWATLLETEIFVRSDTEDNDQAIRMLSSQVTPLANRLMEGHKEGAEREEQELSLQLDEMARGSIQLLNVTAIIAGSVFVLSIMIALFMANLIVKPLKMLLQRVKIVATGDLSMDQISIRTKDEVGQLSEAFNDMTGSLRSLLKKTWGMSDQVAATAEQLSASSQETAAATNQIAGAIQTVSTASEQGVRQAKESSISAGHVNDGIHKITEAANGVEQLADEASRQALEGEEAIEQAAEQINTIQQTVTQAAELIHQLGEQSKEIDQVVTLITTIAEQTNLLALNAAIEAARAGEHGKGFAVVADEVRKLAEESRQSAQKIAGMLELIQKGTVQAVDEMSKGTAEVEAGTKAVHKVGESFTSIAAAIERVTGEMSHVSAATKQILQHTGQLNEALTSMEYVSVQNAESAQAVAASAEEQLASMEEIASSAEALSQLSVELQGAVGKFTL</sequence>
<dbReference type="Proteomes" id="UP001139179">
    <property type="component" value="Unassembled WGS sequence"/>
</dbReference>
<proteinExistence type="inferred from homology"/>
<evidence type="ECO:0000313" key="11">
    <source>
        <dbReference type="EMBL" id="MCM3715762.1"/>
    </source>
</evidence>
<reference evidence="11" key="1">
    <citation type="submission" date="2022-05" db="EMBL/GenBank/DDBJ databases">
        <title>Comparative Genomics of Spacecraft Associated Microbes.</title>
        <authorList>
            <person name="Tran M.T."/>
            <person name="Wright A."/>
            <person name="Seuylemezian A."/>
            <person name="Eisen J."/>
            <person name="Coil D."/>
        </authorList>
    </citation>
    <scope>NUCLEOTIDE SEQUENCE</scope>
    <source>
        <strain evidence="11">214.1.1</strain>
    </source>
</reference>
<dbReference type="GO" id="GO:0005886">
    <property type="term" value="C:plasma membrane"/>
    <property type="evidence" value="ECO:0007669"/>
    <property type="project" value="UniProtKB-SubCell"/>
</dbReference>
<name>A0A9X2IQT2_9BACI</name>
<dbReference type="Pfam" id="PF00672">
    <property type="entry name" value="HAMP"/>
    <property type="match status" value="1"/>
</dbReference>
<dbReference type="GO" id="GO:0007165">
    <property type="term" value="P:signal transduction"/>
    <property type="evidence" value="ECO:0007669"/>
    <property type="project" value="UniProtKB-KW"/>
</dbReference>
<dbReference type="InterPro" id="IPR004089">
    <property type="entry name" value="MCPsignal_dom"/>
</dbReference>
<dbReference type="EMBL" id="JAMBOL010000021">
    <property type="protein sequence ID" value="MCM3715762.1"/>
    <property type="molecule type" value="Genomic_DNA"/>
</dbReference>
<feature type="coiled-coil region" evidence="7">
    <location>
        <begin position="330"/>
        <end position="364"/>
    </location>
</feature>
<keyword evidence="8" id="KW-0812">Transmembrane</keyword>
<keyword evidence="12" id="KW-1185">Reference proteome</keyword>
<evidence type="ECO:0000259" key="9">
    <source>
        <dbReference type="PROSITE" id="PS50111"/>
    </source>
</evidence>
<keyword evidence="2" id="KW-1003">Cell membrane</keyword>
<dbReference type="CDD" id="cd11386">
    <property type="entry name" value="MCP_signal"/>
    <property type="match status" value="1"/>
</dbReference>
<evidence type="ECO:0000256" key="5">
    <source>
        <dbReference type="ARBA" id="ARBA00029447"/>
    </source>
</evidence>
<keyword evidence="8" id="KW-1133">Transmembrane helix</keyword>
<keyword evidence="7" id="KW-0175">Coiled coil</keyword>
<dbReference type="SMART" id="SM00283">
    <property type="entry name" value="MA"/>
    <property type="match status" value="1"/>
</dbReference>
<evidence type="ECO:0000256" key="2">
    <source>
        <dbReference type="ARBA" id="ARBA00022475"/>
    </source>
</evidence>
<keyword evidence="4 6" id="KW-0807">Transducer</keyword>